<reference evidence="9 10" key="1">
    <citation type="submission" date="2016-11" db="EMBL/GenBank/DDBJ databases">
        <authorList>
            <person name="Jaros S."/>
            <person name="Januszkiewicz K."/>
            <person name="Wedrychowicz H."/>
        </authorList>
    </citation>
    <scope>NUCLEOTIDE SEQUENCE [LARGE SCALE GENOMIC DNA]</scope>
    <source>
        <strain evidence="9 10">DSM 15212</strain>
    </source>
</reference>
<evidence type="ECO:0000259" key="8">
    <source>
        <dbReference type="Pfam" id="PF18955"/>
    </source>
</evidence>
<dbReference type="PANTHER" id="PTHR40060">
    <property type="entry name" value="UPF0316 PROTEIN YEBE"/>
    <property type="match status" value="1"/>
</dbReference>
<keyword evidence="3 6" id="KW-0812">Transmembrane</keyword>
<keyword evidence="4 6" id="KW-1133">Transmembrane helix</keyword>
<feature type="transmembrane region" description="Helical" evidence="6">
    <location>
        <begin position="62"/>
        <end position="79"/>
    </location>
</feature>
<keyword evidence="2 6" id="KW-1003">Cell membrane</keyword>
<comment type="subcellular location">
    <subcellularLocation>
        <location evidence="1 6">Cell membrane</location>
        <topology evidence="1 6">Multi-pass membrane protein</topology>
    </subcellularLocation>
</comment>
<evidence type="ECO:0000256" key="2">
    <source>
        <dbReference type="ARBA" id="ARBA00022475"/>
    </source>
</evidence>
<evidence type="ECO:0000256" key="4">
    <source>
        <dbReference type="ARBA" id="ARBA00022989"/>
    </source>
</evidence>
<dbReference type="InterPro" id="IPR019264">
    <property type="entry name" value="DUF2179"/>
</dbReference>
<feature type="domain" description="DUF2179" evidence="7">
    <location>
        <begin position="111"/>
        <end position="163"/>
    </location>
</feature>
<accession>A0A1M6NUE9</accession>
<dbReference type="PANTHER" id="PTHR40060:SF1">
    <property type="entry name" value="UPF0316 PROTEIN YEBE"/>
    <property type="match status" value="1"/>
</dbReference>
<evidence type="ECO:0000259" key="7">
    <source>
        <dbReference type="Pfam" id="PF10035"/>
    </source>
</evidence>
<dbReference type="InterPro" id="IPR044035">
    <property type="entry name" value="DUF5698"/>
</dbReference>
<feature type="domain" description="DUF5698" evidence="8">
    <location>
        <begin position="20"/>
        <end position="76"/>
    </location>
</feature>
<dbReference type="InterPro" id="IPR022930">
    <property type="entry name" value="UPF0316"/>
</dbReference>
<dbReference type="RefSeq" id="WP_073149228.1">
    <property type="nucleotide sequence ID" value="NZ_FRAG01000019.1"/>
</dbReference>
<dbReference type="OrthoDB" id="48231at2"/>
<sequence>MLLGYLFIFAARVMDVSLFTIRMLLIVRGKRLQAAIIGFFEVIIYITALGKVVSGLSDYRNLIVYALGYACGNFIGSLIEEKLAIGKITAQIICQHCDGQLLAKKLRNNGFGVTLVEGEGRDGKRQILNVMLNRKDTKNLYNALDELENKPIVTVFDIRSIKGGYFTKMKRR</sequence>
<dbReference type="EMBL" id="FRAG01000019">
    <property type="protein sequence ID" value="SHJ99359.1"/>
    <property type="molecule type" value="Genomic_DNA"/>
</dbReference>
<dbReference type="Pfam" id="PF10035">
    <property type="entry name" value="DUF2179"/>
    <property type="match status" value="1"/>
</dbReference>
<proteinExistence type="inferred from homology"/>
<dbReference type="Pfam" id="PF18955">
    <property type="entry name" value="DUF5698"/>
    <property type="match status" value="1"/>
</dbReference>
<evidence type="ECO:0000256" key="1">
    <source>
        <dbReference type="ARBA" id="ARBA00004651"/>
    </source>
</evidence>
<evidence type="ECO:0000313" key="9">
    <source>
        <dbReference type="EMBL" id="SHJ99359.1"/>
    </source>
</evidence>
<dbReference type="CDD" id="cd16381">
    <property type="entry name" value="YitT_C_like_1"/>
    <property type="match status" value="1"/>
</dbReference>
<comment type="similarity">
    <text evidence="6">Belongs to the UPF0316 family.</text>
</comment>
<dbReference type="STRING" id="1121301.SAMN02745912_01879"/>
<evidence type="ECO:0000256" key="5">
    <source>
        <dbReference type="ARBA" id="ARBA00023136"/>
    </source>
</evidence>
<name>A0A1M6NUE9_PARC5</name>
<protein>
    <recommendedName>
        <fullName evidence="6">UPF0316 protein SAMN02745912_01879</fullName>
    </recommendedName>
</protein>
<keyword evidence="10" id="KW-1185">Reference proteome</keyword>
<evidence type="ECO:0000313" key="10">
    <source>
        <dbReference type="Proteomes" id="UP000184465"/>
    </source>
</evidence>
<evidence type="ECO:0000256" key="3">
    <source>
        <dbReference type="ARBA" id="ARBA00022692"/>
    </source>
</evidence>
<dbReference type="NCBIfam" id="NF003194">
    <property type="entry name" value="PRK04164.1-5"/>
    <property type="match status" value="1"/>
</dbReference>
<dbReference type="AlphaFoldDB" id="A0A1M6NUE9"/>
<evidence type="ECO:0000256" key="6">
    <source>
        <dbReference type="HAMAP-Rule" id="MF_01515"/>
    </source>
</evidence>
<feature type="transmembrane region" description="Helical" evidence="6">
    <location>
        <begin position="32"/>
        <end position="50"/>
    </location>
</feature>
<organism evidence="9 10">
    <name type="scientific">Paramaledivibacter caminithermalis (strain DSM 15212 / CIP 107654 / DViRD3)</name>
    <name type="common">Clostridium caminithermale</name>
    <dbReference type="NCBI Taxonomy" id="1121301"/>
    <lineage>
        <taxon>Bacteria</taxon>
        <taxon>Bacillati</taxon>
        <taxon>Bacillota</taxon>
        <taxon>Clostridia</taxon>
        <taxon>Peptostreptococcales</taxon>
        <taxon>Caminicellaceae</taxon>
        <taxon>Paramaledivibacter</taxon>
    </lineage>
</organism>
<feature type="transmembrane region" description="Helical" evidence="6">
    <location>
        <begin position="6"/>
        <end position="25"/>
    </location>
</feature>
<dbReference type="Proteomes" id="UP000184465">
    <property type="component" value="Unassembled WGS sequence"/>
</dbReference>
<keyword evidence="5 6" id="KW-0472">Membrane</keyword>
<gene>
    <name evidence="9" type="ORF">SAMN02745912_01879</name>
</gene>
<dbReference type="GO" id="GO:0005886">
    <property type="term" value="C:plasma membrane"/>
    <property type="evidence" value="ECO:0007669"/>
    <property type="project" value="UniProtKB-SubCell"/>
</dbReference>
<dbReference type="HAMAP" id="MF_01515">
    <property type="entry name" value="UPF0316"/>
    <property type="match status" value="1"/>
</dbReference>